<evidence type="ECO:0000256" key="1">
    <source>
        <dbReference type="ARBA" id="ARBA00004946"/>
    </source>
</evidence>
<dbReference type="OrthoDB" id="3398487at2"/>
<dbReference type="RefSeq" id="WP_150680579.1">
    <property type="nucleotide sequence ID" value="NZ_CABPSK010000003.1"/>
</dbReference>
<feature type="modified residue" description="N6-(pyridoxal phosphate)lysine" evidence="8">
    <location>
        <position position="275"/>
    </location>
</feature>
<comment type="catalytic activity">
    <reaction evidence="7">
        <text>L-2,4-diaminobutanoate + 2-oxoglutarate = L-aspartate 4-semialdehyde + L-glutamate</text>
        <dbReference type="Rhea" id="RHEA:11160"/>
        <dbReference type="ChEBI" id="CHEBI:16810"/>
        <dbReference type="ChEBI" id="CHEBI:29985"/>
        <dbReference type="ChEBI" id="CHEBI:58761"/>
        <dbReference type="ChEBI" id="CHEBI:537519"/>
        <dbReference type="EC" id="2.6.1.76"/>
    </reaction>
</comment>
<comment type="catalytic activity">
    <reaction evidence="8">
        <text>N(2)-acetyl-L-ornithine + 2-oxoglutarate = N-acetyl-L-glutamate 5-semialdehyde + L-glutamate</text>
        <dbReference type="Rhea" id="RHEA:18049"/>
        <dbReference type="ChEBI" id="CHEBI:16810"/>
        <dbReference type="ChEBI" id="CHEBI:29123"/>
        <dbReference type="ChEBI" id="CHEBI:29985"/>
        <dbReference type="ChEBI" id="CHEBI:57805"/>
        <dbReference type="EC" id="2.6.1.11"/>
    </reaction>
</comment>
<dbReference type="SUPFAM" id="SSF53383">
    <property type="entry name" value="PLP-dependent transferases"/>
    <property type="match status" value="1"/>
</dbReference>
<keyword evidence="2 8" id="KW-0055">Arginine biosynthesis</keyword>
<sequence length="422" mass="44540">MSLASQSAASSSSTASSAKTSADAKFAEFATHALLPITSRPDLVFTHGKGAWLYDHDGKRYLDFIQGWAVNSLGHCHPVMRDALATQSSQLLNPSPAYYNLPMIELADLLARLSGLGKVFFANSGAEANESAIKLARKWGQLHPNPAGGARFEIITFKNGFHGRTLATMSASGKPGWDTIFAPQVPGFPKADLNDIASVEALIGPDTVAVMLEPIQGEAGVVPATDAFLKELRALTKARGLLLIVDEVQTGCGRTGTLFSHQQAGITPDIMTLGKGIGGGVPLAAMLCGDEFAVFQPGDQGGTYNGNPLMCAVGLAVMRTVSAPGFLEFVRAQADYLSAGLEHLSSRYGGQGERGAGLLRALLLGRDIGPQLVEAARDMGPDGLLLNSARPNLLRFMPALNVSRDEIDQMLSMLDSLLAKHA</sequence>
<gene>
    <name evidence="8 9" type="primary">argD</name>
    <name evidence="9" type="ORF">PPN31114_03291</name>
</gene>
<dbReference type="HAMAP" id="MF_01107">
    <property type="entry name" value="ArgD_aminotrans_3"/>
    <property type="match status" value="1"/>
</dbReference>
<evidence type="ECO:0000256" key="2">
    <source>
        <dbReference type="ARBA" id="ARBA00022571"/>
    </source>
</evidence>
<evidence type="ECO:0000256" key="4">
    <source>
        <dbReference type="ARBA" id="ARBA00022605"/>
    </source>
</evidence>
<dbReference type="EC" id="2.6.1.11" evidence="8"/>
<keyword evidence="6 8" id="KW-0663">Pyridoxal phosphate</keyword>
<feature type="binding site" evidence="8">
    <location>
        <begin position="246"/>
        <end position="249"/>
    </location>
    <ligand>
        <name>pyridoxal 5'-phosphate</name>
        <dbReference type="ChEBI" id="CHEBI:597326"/>
    </ligand>
</feature>
<dbReference type="GO" id="GO:0030170">
    <property type="term" value="F:pyridoxal phosphate binding"/>
    <property type="evidence" value="ECO:0007669"/>
    <property type="project" value="InterPro"/>
</dbReference>
<comment type="pathway">
    <text evidence="1">Amine and polyamine biosynthesis; ectoine biosynthesis; L-ectoine from L-aspartate 4-semialdehyde: step 1/3.</text>
</comment>
<keyword evidence="4 8" id="KW-0028">Amino-acid biosynthesis</keyword>
<keyword evidence="8" id="KW-0963">Cytoplasm</keyword>
<dbReference type="InterPro" id="IPR005814">
    <property type="entry name" value="Aminotrans_3"/>
</dbReference>
<dbReference type="NCBIfam" id="NF002985">
    <property type="entry name" value="PRK03715.1"/>
    <property type="match status" value="1"/>
</dbReference>
<evidence type="ECO:0000256" key="3">
    <source>
        <dbReference type="ARBA" id="ARBA00022576"/>
    </source>
</evidence>
<dbReference type="UniPathway" id="UPA00068">
    <property type="reaction ID" value="UER00109"/>
</dbReference>
<dbReference type="GeneID" id="300405304"/>
<dbReference type="InterPro" id="IPR004636">
    <property type="entry name" value="AcOrn/SuccOrn_fam"/>
</dbReference>
<organism evidence="9 10">
    <name type="scientific">Pandoraea pneumonica</name>
    <dbReference type="NCBI Taxonomy" id="2508299"/>
    <lineage>
        <taxon>Bacteria</taxon>
        <taxon>Pseudomonadati</taxon>
        <taxon>Pseudomonadota</taxon>
        <taxon>Betaproteobacteria</taxon>
        <taxon>Burkholderiales</taxon>
        <taxon>Burkholderiaceae</taxon>
        <taxon>Pandoraea</taxon>
    </lineage>
</organism>
<dbReference type="InterPro" id="IPR049704">
    <property type="entry name" value="Aminotrans_3_PPA_site"/>
</dbReference>
<feature type="binding site" evidence="8">
    <location>
        <position position="161"/>
    </location>
    <ligand>
        <name>pyridoxal 5'-phosphate</name>
        <dbReference type="ChEBI" id="CHEBI:597326"/>
    </ligand>
</feature>
<dbReference type="CDD" id="cd00610">
    <property type="entry name" value="OAT_like"/>
    <property type="match status" value="1"/>
</dbReference>
<accession>A0A5E4WLX6</accession>
<comment type="subcellular location">
    <subcellularLocation>
        <location evidence="8">Cytoplasm</location>
    </subcellularLocation>
</comment>
<reference evidence="9 10" key="1">
    <citation type="submission" date="2019-08" db="EMBL/GenBank/DDBJ databases">
        <authorList>
            <person name="Peeters C."/>
        </authorList>
    </citation>
    <scope>NUCLEOTIDE SEQUENCE [LARGE SCALE GENOMIC DNA]</scope>
    <source>
        <strain evidence="9 10">LMG 31114</strain>
    </source>
</reference>
<dbReference type="PANTHER" id="PTHR11986:SF79">
    <property type="entry name" value="ACETYLORNITHINE AMINOTRANSFERASE, MITOCHONDRIAL"/>
    <property type="match status" value="1"/>
</dbReference>
<dbReference type="EMBL" id="CABPSK010000003">
    <property type="protein sequence ID" value="VVE24035.1"/>
    <property type="molecule type" value="Genomic_DNA"/>
</dbReference>
<comment type="cofactor">
    <cofactor evidence="8">
        <name>pyridoxal 5'-phosphate</name>
        <dbReference type="ChEBI" id="CHEBI:597326"/>
    </cofactor>
    <text evidence="8">Binds 1 pyridoxal phosphate per subunit.</text>
</comment>
<evidence type="ECO:0000313" key="10">
    <source>
        <dbReference type="Proteomes" id="UP000366945"/>
    </source>
</evidence>
<evidence type="ECO:0000313" key="9">
    <source>
        <dbReference type="EMBL" id="VVE24035.1"/>
    </source>
</evidence>
<dbReference type="NCBIfam" id="NF002325">
    <property type="entry name" value="PRK01278.1"/>
    <property type="match status" value="1"/>
</dbReference>
<comment type="miscellaneous">
    <text evidence="8">May also have succinyldiaminopimelate aminotransferase activity, thus carrying out the corresponding step in lysine biosynthesis.</text>
</comment>
<dbReference type="InterPro" id="IPR015421">
    <property type="entry name" value="PyrdxlP-dep_Trfase_major"/>
</dbReference>
<comment type="similarity">
    <text evidence="8">Belongs to the class-III pyridoxal-phosphate-dependent aminotransferase family. ArgD subfamily.</text>
</comment>
<feature type="binding site" evidence="8">
    <location>
        <position position="303"/>
    </location>
    <ligand>
        <name>pyridoxal 5'-phosphate</name>
        <dbReference type="ChEBI" id="CHEBI:597326"/>
    </ligand>
</feature>
<evidence type="ECO:0000256" key="6">
    <source>
        <dbReference type="ARBA" id="ARBA00022898"/>
    </source>
</evidence>
<dbReference type="Pfam" id="PF00202">
    <property type="entry name" value="Aminotran_3"/>
    <property type="match status" value="1"/>
</dbReference>
<dbReference type="PANTHER" id="PTHR11986">
    <property type="entry name" value="AMINOTRANSFERASE CLASS III"/>
    <property type="match status" value="1"/>
</dbReference>
<protein>
    <recommendedName>
        <fullName evidence="8">Acetylornithine aminotransferase</fullName>
        <shortName evidence="8">ACOAT</shortName>
        <ecNumber evidence="8">2.6.1.11</ecNumber>
    </recommendedName>
</protein>
<evidence type="ECO:0000256" key="5">
    <source>
        <dbReference type="ARBA" id="ARBA00022679"/>
    </source>
</evidence>
<dbReference type="Proteomes" id="UP000366945">
    <property type="component" value="Unassembled WGS sequence"/>
</dbReference>
<name>A0A5E4WLX6_9BURK</name>
<dbReference type="GO" id="GO:0042802">
    <property type="term" value="F:identical protein binding"/>
    <property type="evidence" value="ECO:0007669"/>
    <property type="project" value="TreeGrafter"/>
</dbReference>
<dbReference type="GO" id="GO:0006526">
    <property type="term" value="P:L-arginine biosynthetic process"/>
    <property type="evidence" value="ECO:0007669"/>
    <property type="project" value="UniProtKB-UniRule"/>
</dbReference>
<evidence type="ECO:0000256" key="7">
    <source>
        <dbReference type="ARBA" id="ARBA00049111"/>
    </source>
</evidence>
<dbReference type="PIRSF" id="PIRSF000521">
    <property type="entry name" value="Transaminase_4ab_Lys_Orn"/>
    <property type="match status" value="1"/>
</dbReference>
<proteinExistence type="inferred from homology"/>
<dbReference type="GO" id="GO:0005737">
    <property type="term" value="C:cytoplasm"/>
    <property type="evidence" value="ECO:0007669"/>
    <property type="project" value="UniProtKB-SubCell"/>
</dbReference>
<feature type="binding site" evidence="8">
    <location>
        <begin position="125"/>
        <end position="126"/>
    </location>
    <ligand>
        <name>pyridoxal 5'-phosphate</name>
        <dbReference type="ChEBI" id="CHEBI:597326"/>
    </ligand>
</feature>
<keyword evidence="10" id="KW-1185">Reference proteome</keyword>
<dbReference type="InterPro" id="IPR050103">
    <property type="entry name" value="Class-III_PLP-dep_AT"/>
</dbReference>
<dbReference type="AlphaFoldDB" id="A0A5E4WLX6"/>
<keyword evidence="3 8" id="KW-0032">Aminotransferase</keyword>
<dbReference type="InterPro" id="IPR015424">
    <property type="entry name" value="PyrdxlP-dep_Trfase"/>
</dbReference>
<dbReference type="InterPro" id="IPR015422">
    <property type="entry name" value="PyrdxlP-dep_Trfase_small"/>
</dbReference>
<evidence type="ECO:0000256" key="8">
    <source>
        <dbReference type="HAMAP-Rule" id="MF_01107"/>
    </source>
</evidence>
<keyword evidence="5 8" id="KW-0808">Transferase</keyword>
<dbReference type="GO" id="GO:0003992">
    <property type="term" value="F:N2-acetyl-L-ornithine:2-oxoglutarate 5-aminotransferase activity"/>
    <property type="evidence" value="ECO:0007669"/>
    <property type="project" value="UniProtKB-UniRule"/>
</dbReference>
<dbReference type="GO" id="GO:0045303">
    <property type="term" value="F:diaminobutyrate-2-oxoglutarate transaminase activity"/>
    <property type="evidence" value="ECO:0007669"/>
    <property type="project" value="UniProtKB-EC"/>
</dbReference>
<comment type="caution">
    <text evidence="8">Lacks conserved residue(s) required for the propagation of feature annotation.</text>
</comment>
<dbReference type="FunFam" id="3.40.640.10:FF:000004">
    <property type="entry name" value="Acetylornithine aminotransferase"/>
    <property type="match status" value="1"/>
</dbReference>
<feature type="binding site" evidence="8">
    <location>
        <position position="164"/>
    </location>
    <ligand>
        <name>N(2)-acetyl-L-ornithine</name>
        <dbReference type="ChEBI" id="CHEBI:57805"/>
    </ligand>
</feature>
<comment type="pathway">
    <text evidence="8">Amino-acid biosynthesis; L-arginine biosynthesis; N(2)-acetyl-L-ornithine from L-glutamate: step 4/4.</text>
</comment>
<comment type="subunit">
    <text evidence="8">Homodimer.</text>
</comment>
<dbReference type="PROSITE" id="PS00600">
    <property type="entry name" value="AA_TRANSFER_CLASS_3"/>
    <property type="match status" value="1"/>
</dbReference>
<dbReference type="Gene3D" id="3.90.1150.10">
    <property type="entry name" value="Aspartate Aminotransferase, domain 1"/>
    <property type="match status" value="1"/>
</dbReference>
<dbReference type="Gene3D" id="3.40.640.10">
    <property type="entry name" value="Type I PLP-dependent aspartate aminotransferase-like (Major domain)"/>
    <property type="match status" value="1"/>
</dbReference>